<proteinExistence type="predicted"/>
<evidence type="ECO:0000256" key="1">
    <source>
        <dbReference type="ARBA" id="ARBA00022741"/>
    </source>
</evidence>
<evidence type="ECO:0000313" key="7">
    <source>
        <dbReference type="EMBL" id="MET4757975.1"/>
    </source>
</evidence>
<evidence type="ECO:0000259" key="6">
    <source>
        <dbReference type="PROSITE" id="PS51194"/>
    </source>
</evidence>
<dbReference type="Pfam" id="PF08482">
    <property type="entry name" value="HrpB_C"/>
    <property type="match status" value="1"/>
</dbReference>
<dbReference type="InterPro" id="IPR027417">
    <property type="entry name" value="P-loop_NTPase"/>
</dbReference>
<evidence type="ECO:0000256" key="4">
    <source>
        <dbReference type="ARBA" id="ARBA00022840"/>
    </source>
</evidence>
<evidence type="ECO:0000256" key="2">
    <source>
        <dbReference type="ARBA" id="ARBA00022801"/>
    </source>
</evidence>
<dbReference type="RefSeq" id="WP_354008089.1">
    <property type="nucleotide sequence ID" value="NZ_JBEWTA010000001.1"/>
</dbReference>
<dbReference type="InterPro" id="IPR011545">
    <property type="entry name" value="DEAD/DEAH_box_helicase_dom"/>
</dbReference>
<dbReference type="Proteomes" id="UP001549366">
    <property type="component" value="Unassembled WGS sequence"/>
</dbReference>
<dbReference type="InterPro" id="IPR010225">
    <property type="entry name" value="HrpB"/>
</dbReference>
<dbReference type="PROSITE" id="PS51192">
    <property type="entry name" value="HELICASE_ATP_BIND_1"/>
    <property type="match status" value="1"/>
</dbReference>
<evidence type="ECO:0000256" key="3">
    <source>
        <dbReference type="ARBA" id="ARBA00022806"/>
    </source>
</evidence>
<dbReference type="SMART" id="SM00490">
    <property type="entry name" value="HELICc"/>
    <property type="match status" value="1"/>
</dbReference>
<dbReference type="SUPFAM" id="SSF52540">
    <property type="entry name" value="P-loop containing nucleoside triphosphate hydrolases"/>
    <property type="match status" value="1"/>
</dbReference>
<organism evidence="7 8">
    <name type="scientific">Endozoicomonas lisbonensis</name>
    <dbReference type="NCBI Taxonomy" id="3120522"/>
    <lineage>
        <taxon>Bacteria</taxon>
        <taxon>Pseudomonadati</taxon>
        <taxon>Pseudomonadota</taxon>
        <taxon>Gammaproteobacteria</taxon>
        <taxon>Oceanospirillales</taxon>
        <taxon>Endozoicomonadaceae</taxon>
        <taxon>Endozoicomonas</taxon>
    </lineage>
</organism>
<feature type="domain" description="Helicase ATP-binding" evidence="5">
    <location>
        <begin position="18"/>
        <end position="181"/>
    </location>
</feature>
<keyword evidence="1" id="KW-0547">Nucleotide-binding</keyword>
<dbReference type="InterPro" id="IPR014001">
    <property type="entry name" value="Helicase_ATP-bd"/>
</dbReference>
<dbReference type="Pfam" id="PF00271">
    <property type="entry name" value="Helicase_C"/>
    <property type="match status" value="1"/>
</dbReference>
<sequence>MSFELPALPVTDALADLSAALQKHDRVILQAPTGAGKTTLVPLYLLQQNPEGKILMLEPRRIAASSAAIRMAELLNEPVGKTVGYRMQLENRTSRDTRIEVVTEGVLTRMIQEDPELQGISILIFDEFHERSLQADIGLALTLQSQEHYREEPLKLLIMSATLQADELGKALNAPVVISEGFSYPVAINYLSRPLQDRSFHNICREVSSTVIKALHEEPGSMLVFLPGAGEIRQVQTLLEERVQTDNVDLRPLSGELSLAQQRAAIQPAKPGRRKVVLATNIAETSLTIEGIRIVVDSGLTRRAVYDPGMGMTRLETRRLSISSADQRKGRAGRLEEGVCYRLWTESEHQRLEHHETAEIAEADLAPLALELCSWGCSDSSELFWLTPPNSGRYQEALGLLEQLEATARTSSGSLQITAQGLQMAALGTHPRIAHMLLKASERGYLRTGCQLAAILSERDLLSSGKERSANIHHRLNLFDNSSNPKNDKSSLFRARQLVKRWESRLKAKAAPPVEPNSETAGRLLIAAYPDRIAQRRGTTSHYLLRSGQGVELSPEDPLASEEYLVIPALGGASHHRNARVFMACAIDKAIIYDECLADIQEHQETRWDSKAGRVIAAQQDRLGALVLEHQKIPDPDPDTIKRALLDGIRQKGIQCLPWDRESLQLRERLVFLNRFNDRLDDLLPASDEASLLDTMEAWLMPYLDGMTKLEHLKKLSLREALLSRLSWPQQQLLDREAPERWQAPSGSNIRVDYSKPDEPKVSLRLQELFGLLETPVIAFHQQPLTIEMLSPAQRPVQITRDLASFWKNTYQEVKKDLKGRYPKHYWPDDPYSATATHRVRPKV</sequence>
<comment type="caution">
    <text evidence="7">The sequence shown here is derived from an EMBL/GenBank/DDBJ whole genome shotgun (WGS) entry which is preliminary data.</text>
</comment>
<dbReference type="Gene3D" id="3.40.50.300">
    <property type="entry name" value="P-loop containing nucleotide triphosphate hydrolases"/>
    <property type="match status" value="2"/>
</dbReference>
<feature type="domain" description="Helicase C-terminal" evidence="6">
    <location>
        <begin position="207"/>
        <end position="376"/>
    </location>
</feature>
<dbReference type="GO" id="GO:0016787">
    <property type="term" value="F:hydrolase activity"/>
    <property type="evidence" value="ECO:0007669"/>
    <property type="project" value="UniProtKB-KW"/>
</dbReference>
<dbReference type="EMBL" id="JBEWTB010000002">
    <property type="protein sequence ID" value="MET4757975.1"/>
    <property type="molecule type" value="Genomic_DNA"/>
</dbReference>
<keyword evidence="2 7" id="KW-0378">Hydrolase</keyword>
<dbReference type="NCBIfam" id="TIGR01970">
    <property type="entry name" value="DEAH_box_HrpB"/>
    <property type="match status" value="1"/>
</dbReference>
<dbReference type="GO" id="GO:0003724">
    <property type="term" value="F:RNA helicase activity"/>
    <property type="evidence" value="ECO:0007669"/>
    <property type="project" value="UniProtKB-EC"/>
</dbReference>
<dbReference type="CDD" id="cd17990">
    <property type="entry name" value="DEXHc_HrpB"/>
    <property type="match status" value="1"/>
</dbReference>
<dbReference type="Pfam" id="PF00270">
    <property type="entry name" value="DEAD"/>
    <property type="match status" value="1"/>
</dbReference>
<dbReference type="Gene3D" id="1.20.120.1080">
    <property type="match status" value="1"/>
</dbReference>
<evidence type="ECO:0000259" key="5">
    <source>
        <dbReference type="PROSITE" id="PS51192"/>
    </source>
</evidence>
<evidence type="ECO:0000313" key="8">
    <source>
        <dbReference type="Proteomes" id="UP001549366"/>
    </source>
</evidence>
<accession>A0ABV2SJP5</accession>
<name>A0ABV2SJP5_9GAMM</name>
<keyword evidence="3 7" id="KW-0347">Helicase</keyword>
<dbReference type="InterPro" id="IPR007502">
    <property type="entry name" value="Helicase-assoc_dom"/>
</dbReference>
<dbReference type="InterPro" id="IPR049614">
    <property type="entry name" value="HrpB_DEXH"/>
</dbReference>
<dbReference type="Pfam" id="PF24473">
    <property type="entry name" value="CON_HrpB"/>
    <property type="match status" value="1"/>
</dbReference>
<reference evidence="7 8" key="1">
    <citation type="submission" date="2024-06" db="EMBL/GenBank/DDBJ databases">
        <title>Genomic Encyclopedia of Type Strains, Phase V (KMG-V): Genome sequencing to study the core and pangenomes of soil and plant-associated prokaryotes.</title>
        <authorList>
            <person name="Whitman W."/>
        </authorList>
    </citation>
    <scope>NUCLEOTIDE SEQUENCE [LARGE SCALE GENOMIC DNA]</scope>
    <source>
        <strain evidence="7 8">NE40</strain>
    </source>
</reference>
<dbReference type="PIRSF" id="PIRSF005496">
    <property type="entry name" value="ATP_hel_hrpB"/>
    <property type="match status" value="1"/>
</dbReference>
<dbReference type="InterPro" id="IPR001650">
    <property type="entry name" value="Helicase_C-like"/>
</dbReference>
<dbReference type="InterPro" id="IPR056329">
    <property type="entry name" value="CON_HrpB"/>
</dbReference>
<protein>
    <submittedName>
        <fullName evidence="7">ATP-dependent helicase HrpB</fullName>
        <ecNumber evidence="7">3.6.4.13</ecNumber>
    </submittedName>
</protein>
<dbReference type="SMART" id="SM00847">
    <property type="entry name" value="HA2"/>
    <property type="match status" value="1"/>
</dbReference>
<dbReference type="EC" id="3.6.4.13" evidence="7"/>
<keyword evidence="8" id="KW-1185">Reference proteome</keyword>
<gene>
    <name evidence="7" type="ORF">V5J35_003167</name>
</gene>
<keyword evidence="4" id="KW-0067">ATP-binding</keyword>
<dbReference type="CDD" id="cd18791">
    <property type="entry name" value="SF2_C_RHA"/>
    <property type="match status" value="1"/>
</dbReference>
<dbReference type="SMART" id="SM00487">
    <property type="entry name" value="DEXDc"/>
    <property type="match status" value="1"/>
</dbReference>
<dbReference type="InterPro" id="IPR013689">
    <property type="entry name" value="RNA_helicase_ATP-dep_HrpB_C"/>
</dbReference>
<dbReference type="PANTHER" id="PTHR43519">
    <property type="entry name" value="ATP-DEPENDENT RNA HELICASE HRPB"/>
    <property type="match status" value="1"/>
</dbReference>
<dbReference type="PROSITE" id="PS51194">
    <property type="entry name" value="HELICASE_CTER"/>
    <property type="match status" value="1"/>
</dbReference>
<dbReference type="PANTHER" id="PTHR43519:SF1">
    <property type="entry name" value="ATP-DEPENDENT RNA HELICASE HRPB"/>
    <property type="match status" value="1"/>
</dbReference>